<name>A0A0L0D7Q6_THETB</name>
<feature type="transmembrane region" description="Helical" evidence="2">
    <location>
        <begin position="172"/>
        <end position="191"/>
    </location>
</feature>
<sequence>MSGRAVSFVSSELSYDYSYSVVYVDEVDIAMSALSDESDEGCRGRTGGTRSGSAASPLRLPGRKASQSESSYGRRASPLQPPPGSPGLQHVGGQAAGVPPGRGERRTKRTRAKSPLPSTPAAGERFNTKLVRALARSGDAAAGNGEDAETGEAAGDDADVDEARLPGLRKTALLLLVAWAVSLIMLWILVVALFDSFLWSMVSLLVGAAHALLIAAVVASFASGREVLAQLALVSFPGMAVLRIGAALFLCITVNVRIDAYCRHEGTLLCGPSSLGEPHTPSRHELRLGFVGATFGIAALELLILAVLSKAVLNFFVAAGLATQQLPLRPVWRSLARIAELVAACLGGGRSHAGEACISLTWMCCCFFFGAAALAAAVLSSLVADAFGMVVYAGVDSL</sequence>
<feature type="transmembrane region" description="Helical" evidence="2">
    <location>
        <begin position="197"/>
        <end position="219"/>
    </location>
</feature>
<feature type="region of interest" description="Disordered" evidence="1">
    <location>
        <begin position="37"/>
        <end position="122"/>
    </location>
</feature>
<reference evidence="3 4" key="1">
    <citation type="submission" date="2010-05" db="EMBL/GenBank/DDBJ databases">
        <title>The Genome Sequence of Thecamonas trahens ATCC 50062.</title>
        <authorList>
            <consortium name="The Broad Institute Genome Sequencing Platform"/>
            <person name="Russ C."/>
            <person name="Cuomo C."/>
            <person name="Shea T."/>
            <person name="Young S.K."/>
            <person name="Zeng Q."/>
            <person name="Koehrsen M."/>
            <person name="Haas B."/>
            <person name="Borodovsky M."/>
            <person name="Guigo R."/>
            <person name="Alvarado L."/>
            <person name="Berlin A."/>
            <person name="Bochicchio J."/>
            <person name="Borenstein D."/>
            <person name="Chapman S."/>
            <person name="Chen Z."/>
            <person name="Freedman E."/>
            <person name="Gellesch M."/>
            <person name="Goldberg J."/>
            <person name="Griggs A."/>
            <person name="Gujja S."/>
            <person name="Heilman E."/>
            <person name="Heiman D."/>
            <person name="Hepburn T."/>
            <person name="Howarth C."/>
            <person name="Jen D."/>
            <person name="Larson L."/>
            <person name="Mehta T."/>
            <person name="Park D."/>
            <person name="Pearson M."/>
            <person name="Roberts A."/>
            <person name="Saif S."/>
            <person name="Shenoy N."/>
            <person name="Sisk P."/>
            <person name="Stolte C."/>
            <person name="Sykes S."/>
            <person name="Thomson T."/>
            <person name="Walk T."/>
            <person name="White J."/>
            <person name="Yandava C."/>
            <person name="Burger G."/>
            <person name="Gray M.W."/>
            <person name="Holland P.W.H."/>
            <person name="King N."/>
            <person name="Lang F.B.F."/>
            <person name="Roger A.J."/>
            <person name="Ruiz-Trillo I."/>
            <person name="Lander E."/>
            <person name="Nusbaum C."/>
        </authorList>
    </citation>
    <scope>NUCLEOTIDE SEQUENCE [LARGE SCALE GENOMIC DNA]</scope>
    <source>
        <strain evidence="3 4">ATCC 50062</strain>
    </source>
</reference>
<feature type="transmembrane region" description="Helical" evidence="2">
    <location>
        <begin position="288"/>
        <end position="308"/>
    </location>
</feature>
<keyword evidence="2" id="KW-0472">Membrane</keyword>
<dbReference type="EMBL" id="GL349446">
    <property type="protein sequence ID" value="KNC47338.1"/>
    <property type="molecule type" value="Genomic_DNA"/>
</dbReference>
<feature type="transmembrane region" description="Helical" evidence="2">
    <location>
        <begin position="360"/>
        <end position="393"/>
    </location>
</feature>
<dbReference type="RefSeq" id="XP_013759676.1">
    <property type="nucleotide sequence ID" value="XM_013904222.1"/>
</dbReference>
<evidence type="ECO:0000313" key="3">
    <source>
        <dbReference type="EMBL" id="KNC47338.1"/>
    </source>
</evidence>
<dbReference type="Proteomes" id="UP000054408">
    <property type="component" value="Unassembled WGS sequence"/>
</dbReference>
<dbReference type="AlphaFoldDB" id="A0A0L0D7Q6"/>
<proteinExistence type="predicted"/>
<feature type="compositionally biased region" description="Acidic residues" evidence="1">
    <location>
        <begin position="146"/>
        <end position="158"/>
    </location>
</feature>
<keyword evidence="2" id="KW-1133">Transmembrane helix</keyword>
<gene>
    <name evidence="3" type="ORF">AMSG_03772</name>
</gene>
<evidence type="ECO:0008006" key="5">
    <source>
        <dbReference type="Google" id="ProtNLM"/>
    </source>
</evidence>
<evidence type="ECO:0000256" key="1">
    <source>
        <dbReference type="SAM" id="MobiDB-lite"/>
    </source>
</evidence>
<keyword evidence="2" id="KW-0812">Transmembrane</keyword>
<protein>
    <recommendedName>
        <fullName evidence="5">Transmembrane protein</fullName>
    </recommendedName>
</protein>
<feature type="transmembrane region" description="Helical" evidence="2">
    <location>
        <begin position="231"/>
        <end position="256"/>
    </location>
</feature>
<evidence type="ECO:0000256" key="2">
    <source>
        <dbReference type="SAM" id="Phobius"/>
    </source>
</evidence>
<accession>A0A0L0D7Q6</accession>
<feature type="region of interest" description="Disordered" evidence="1">
    <location>
        <begin position="138"/>
        <end position="158"/>
    </location>
</feature>
<dbReference type="GeneID" id="25563345"/>
<keyword evidence="4" id="KW-1185">Reference proteome</keyword>
<organism evidence="3 4">
    <name type="scientific">Thecamonas trahens ATCC 50062</name>
    <dbReference type="NCBI Taxonomy" id="461836"/>
    <lineage>
        <taxon>Eukaryota</taxon>
        <taxon>Apusozoa</taxon>
        <taxon>Apusomonadida</taxon>
        <taxon>Apusomonadidae</taxon>
        <taxon>Thecamonas</taxon>
    </lineage>
</organism>
<evidence type="ECO:0000313" key="4">
    <source>
        <dbReference type="Proteomes" id="UP000054408"/>
    </source>
</evidence>